<dbReference type="InterPro" id="IPR003439">
    <property type="entry name" value="ABC_transporter-like_ATP-bd"/>
</dbReference>
<dbReference type="InterPro" id="IPR003593">
    <property type="entry name" value="AAA+_ATPase"/>
</dbReference>
<dbReference type="PANTHER" id="PTHR42734">
    <property type="entry name" value="METAL TRANSPORT SYSTEM ATP-BINDING PROTEIN TM_0124-RELATED"/>
    <property type="match status" value="1"/>
</dbReference>
<dbReference type="InterPro" id="IPR050153">
    <property type="entry name" value="Metal_Ion_Import_ABC"/>
</dbReference>
<dbReference type="PROSITE" id="PS50893">
    <property type="entry name" value="ABC_TRANSPORTER_2"/>
    <property type="match status" value="1"/>
</dbReference>
<dbReference type="InterPro" id="IPR027417">
    <property type="entry name" value="P-loop_NTPase"/>
</dbReference>
<dbReference type="GO" id="GO:0016887">
    <property type="term" value="F:ATP hydrolysis activity"/>
    <property type="evidence" value="ECO:0007669"/>
    <property type="project" value="InterPro"/>
</dbReference>
<evidence type="ECO:0000259" key="5">
    <source>
        <dbReference type="PROSITE" id="PS50893"/>
    </source>
</evidence>
<dbReference type="EMBL" id="LCPF01000001">
    <property type="protein sequence ID" value="KKU91516.1"/>
    <property type="molecule type" value="Genomic_DNA"/>
</dbReference>
<dbReference type="Pfam" id="PF00005">
    <property type="entry name" value="ABC_tran"/>
    <property type="match status" value="1"/>
</dbReference>
<organism evidence="6 7">
    <name type="scientific">Candidatus Jorgensenbacteria bacterium GW2011_GWA1_48_11</name>
    <dbReference type="NCBI Taxonomy" id="1618660"/>
    <lineage>
        <taxon>Bacteria</taxon>
        <taxon>Candidatus Joergenseniibacteriota</taxon>
    </lineage>
</organism>
<gene>
    <name evidence="6" type="ORF">UY23_C0001G0122</name>
</gene>
<proteinExistence type="inferred from homology"/>
<dbReference type="PANTHER" id="PTHR42734:SF17">
    <property type="entry name" value="METAL TRANSPORT SYSTEM ATP-BINDING PROTEIN TM_0124-RELATED"/>
    <property type="match status" value="1"/>
</dbReference>
<evidence type="ECO:0000313" key="7">
    <source>
        <dbReference type="Proteomes" id="UP000034956"/>
    </source>
</evidence>
<reference evidence="6 7" key="1">
    <citation type="journal article" date="2015" name="Nature">
        <title>rRNA introns, odd ribosomes, and small enigmatic genomes across a large radiation of phyla.</title>
        <authorList>
            <person name="Brown C.T."/>
            <person name="Hug L.A."/>
            <person name="Thomas B.C."/>
            <person name="Sharon I."/>
            <person name="Castelle C.J."/>
            <person name="Singh A."/>
            <person name="Wilkins M.J."/>
            <person name="Williams K.H."/>
            <person name="Banfield J.F."/>
        </authorList>
    </citation>
    <scope>NUCLEOTIDE SEQUENCE [LARGE SCALE GENOMIC DNA]</scope>
</reference>
<keyword evidence="2" id="KW-0813">Transport</keyword>
<evidence type="ECO:0000313" key="6">
    <source>
        <dbReference type="EMBL" id="KKU91516.1"/>
    </source>
</evidence>
<keyword evidence="4" id="KW-0067">ATP-binding</keyword>
<accession>A0A0G1UBH7</accession>
<dbReference type="Gene3D" id="3.40.50.300">
    <property type="entry name" value="P-loop containing nucleotide triphosphate hydrolases"/>
    <property type="match status" value="1"/>
</dbReference>
<evidence type="ECO:0000256" key="4">
    <source>
        <dbReference type="ARBA" id="ARBA00022840"/>
    </source>
</evidence>
<comment type="similarity">
    <text evidence="1">Belongs to the ABC transporter superfamily.</text>
</comment>
<name>A0A0G1UBH7_9BACT</name>
<keyword evidence="3" id="KW-0547">Nucleotide-binding</keyword>
<comment type="caution">
    <text evidence="6">The sequence shown here is derived from an EMBL/GenBank/DDBJ whole genome shotgun (WGS) entry which is preliminary data.</text>
</comment>
<evidence type="ECO:0000256" key="2">
    <source>
        <dbReference type="ARBA" id="ARBA00022448"/>
    </source>
</evidence>
<sequence length="245" mass="27920">MNQNYLLKVKNLSVQMDDHKIIDYVSFEVRPQEVLAVIGPNGAGKTVLLKALLNLLPRTKGEVVWAPEAKIGYLPQRFHVDSYLPMRAKEFLNLSPAHSRSIEEAIELVQLDKKLLNKNLANLSGGELQKILIAWTLLDKPNILLFDEPTENVDVIGQASIYTLLHQLQDVLGMAMIIISHDLQVVYRYASKVVCLNQKMLCEGLPHDVLTTQMLSELYGDHAFFHHHHFDHRHLDHHDSGRKQT</sequence>
<protein>
    <recommendedName>
        <fullName evidence="5">ABC transporter domain-containing protein</fullName>
    </recommendedName>
</protein>
<evidence type="ECO:0000256" key="1">
    <source>
        <dbReference type="ARBA" id="ARBA00005417"/>
    </source>
</evidence>
<dbReference type="Proteomes" id="UP000034956">
    <property type="component" value="Unassembled WGS sequence"/>
</dbReference>
<dbReference type="AlphaFoldDB" id="A0A0G1UBH7"/>
<dbReference type="SMART" id="SM00382">
    <property type="entry name" value="AAA"/>
    <property type="match status" value="1"/>
</dbReference>
<evidence type="ECO:0000256" key="3">
    <source>
        <dbReference type="ARBA" id="ARBA00022741"/>
    </source>
</evidence>
<feature type="domain" description="ABC transporter" evidence="5">
    <location>
        <begin position="7"/>
        <end position="223"/>
    </location>
</feature>
<dbReference type="SUPFAM" id="SSF52540">
    <property type="entry name" value="P-loop containing nucleoside triphosphate hydrolases"/>
    <property type="match status" value="1"/>
</dbReference>
<dbReference type="GO" id="GO:0005524">
    <property type="term" value="F:ATP binding"/>
    <property type="evidence" value="ECO:0007669"/>
    <property type="project" value="UniProtKB-KW"/>
</dbReference>